<dbReference type="InterPro" id="IPR015943">
    <property type="entry name" value="WD40/YVTN_repeat-like_dom_sf"/>
</dbReference>
<dbReference type="KEGG" id="cly:Celly_3112"/>
<name>F0RDX4_CELLC</name>
<dbReference type="Gene3D" id="2.130.10.10">
    <property type="entry name" value="YVTN repeat-like/Quinoprotein amine dehydrogenase"/>
    <property type="match status" value="1"/>
</dbReference>
<reference evidence="1 2" key="1">
    <citation type="journal article" date="2011" name="Stand. Genomic Sci.">
        <title>Complete genome sequence of Cellulophaga lytica type strain (LIM- 21).</title>
        <authorList>
            <person name="Pati A."/>
            <person name="Abt B."/>
            <person name="Teshima H."/>
            <person name="Nolan M."/>
            <person name="Lapidus A."/>
            <person name="Lucas S."/>
            <person name="Hammon N."/>
            <person name="Deshpande S."/>
            <person name="Cheng J.F."/>
            <person name="Tapia R."/>
            <person name="Han C."/>
            <person name="Goodwin L."/>
            <person name="Pitluck S."/>
            <person name="Liolios K."/>
            <person name="Pagani I."/>
            <person name="Mavromatis K."/>
            <person name="Ovchinikova G."/>
            <person name="Chen A."/>
            <person name="Palaniappan K."/>
            <person name="Land M."/>
            <person name="Hauser L."/>
            <person name="Jeffries C.D."/>
            <person name="Detter J.C."/>
            <person name="Brambilla E.M."/>
            <person name="Kannan K.P."/>
            <person name="Rohde M."/>
            <person name="Spring S."/>
            <person name="Goker M."/>
            <person name="Woyke T."/>
            <person name="Bristow J."/>
            <person name="Eisen J.A."/>
            <person name="Markowitz V."/>
            <person name="Hugenholtz P."/>
            <person name="Kyrpides N.C."/>
            <person name="Klenk H.P."/>
            <person name="Ivanova N."/>
        </authorList>
    </citation>
    <scope>NUCLEOTIDE SEQUENCE [LARGE SCALE GENOMIC DNA]</scope>
    <source>
        <strain evidence="2">ATCC 23178 / DSM 7489 / JCM 8516 / NBRC 14961 / NCIMB 1423 / VKM B-1433 / Cy l20</strain>
    </source>
</reference>
<dbReference type="SUPFAM" id="SSF50998">
    <property type="entry name" value="Quinoprotein alcohol dehydrogenase-like"/>
    <property type="match status" value="1"/>
</dbReference>
<dbReference type="HOGENOM" id="CLU_823236_0_0_10"/>
<dbReference type="OrthoDB" id="9993559at2"/>
<dbReference type="InterPro" id="IPR011047">
    <property type="entry name" value="Quinoprotein_ADH-like_sf"/>
</dbReference>
<dbReference type="STRING" id="867900.Celly_3112"/>
<dbReference type="EMBL" id="CP002534">
    <property type="protein sequence ID" value="ADY30929.1"/>
    <property type="molecule type" value="Genomic_DNA"/>
</dbReference>
<sequence length="337" mass="38528">MKIKQSFSEIVSFSLKENILININGNITELDGKKIGEINDARKSFKLNSDEIIILDSLNKPFYLFSGNLLIQNQRISTVTDKYFLTYSKKPRRYAIFDKQQMNCLFEANSSFGDVVLNDLIFSYNSGIIYCYNILSGEYILQFNLSNVEDKISSIIEFSGIHKNTLVCTLENGGVLGVDIDKAEQVFYFSNAQLRSGLYQKEEDSPIFIGLKHWTYLELNAETGELIKKVDLQPQLKVLGDIPKESPCWLSINTTKYENNLIYFFADKNYVGVFDIEKTEIIDFHQFNFLDKKTTLKSGAESLQIKGNEIYCLDTNNDLHILETTPLAQSSSSCRKE</sequence>
<dbReference type="AlphaFoldDB" id="F0RDX4"/>
<protein>
    <submittedName>
        <fullName evidence="1">Uncharacterized protein</fullName>
    </submittedName>
</protein>
<evidence type="ECO:0000313" key="2">
    <source>
        <dbReference type="Proteomes" id="UP000007487"/>
    </source>
</evidence>
<organism evidence="1 2">
    <name type="scientific">Cellulophaga lytica (strain ATCC 23178 / DSM 7489 / JCM 8516 / NBRC 14961 / NCIMB 1423 / VKM B-1433 / Cy l20)</name>
    <dbReference type="NCBI Taxonomy" id="867900"/>
    <lineage>
        <taxon>Bacteria</taxon>
        <taxon>Pseudomonadati</taxon>
        <taxon>Bacteroidota</taxon>
        <taxon>Flavobacteriia</taxon>
        <taxon>Flavobacteriales</taxon>
        <taxon>Flavobacteriaceae</taxon>
        <taxon>Cellulophaga</taxon>
    </lineage>
</organism>
<gene>
    <name evidence="1" type="ordered locus">Celly_3112</name>
</gene>
<proteinExistence type="predicted"/>
<dbReference type="RefSeq" id="WP_013622672.1">
    <property type="nucleotide sequence ID" value="NC_015167.1"/>
</dbReference>
<accession>F0RDX4</accession>
<keyword evidence="2" id="KW-1185">Reference proteome</keyword>
<evidence type="ECO:0000313" key="1">
    <source>
        <dbReference type="EMBL" id="ADY30929.1"/>
    </source>
</evidence>
<dbReference type="eggNOG" id="ENOG5033X12">
    <property type="taxonomic scope" value="Bacteria"/>
</dbReference>
<dbReference type="Proteomes" id="UP000007487">
    <property type="component" value="Chromosome"/>
</dbReference>